<dbReference type="AlphaFoldDB" id="A0A811N8X3"/>
<evidence type="ECO:0000313" key="6">
    <source>
        <dbReference type="Proteomes" id="UP000604825"/>
    </source>
</evidence>
<dbReference type="Proteomes" id="UP000604825">
    <property type="component" value="Unassembled WGS sequence"/>
</dbReference>
<evidence type="ECO:0000256" key="3">
    <source>
        <dbReference type="SAM" id="Phobius"/>
    </source>
</evidence>
<feature type="domain" description="FAE" evidence="4">
    <location>
        <begin position="65"/>
        <end position="346"/>
    </location>
</feature>
<keyword evidence="1" id="KW-0808">Transferase</keyword>
<proteinExistence type="predicted"/>
<evidence type="ECO:0000256" key="2">
    <source>
        <dbReference type="SAM" id="MobiDB-lite"/>
    </source>
</evidence>
<keyword evidence="6" id="KW-1185">Reference proteome</keyword>
<feature type="region of interest" description="Disordered" evidence="2">
    <location>
        <begin position="437"/>
        <end position="475"/>
    </location>
</feature>
<comment type="caution">
    <text evidence="5">The sequence shown here is derived from an EMBL/GenBank/DDBJ whole genome shotgun (WGS) entry which is preliminary data.</text>
</comment>
<evidence type="ECO:0000259" key="4">
    <source>
        <dbReference type="Pfam" id="PF08392"/>
    </source>
</evidence>
<evidence type="ECO:0000313" key="5">
    <source>
        <dbReference type="EMBL" id="CAD6218486.1"/>
    </source>
</evidence>
<dbReference type="InterPro" id="IPR013601">
    <property type="entry name" value="FAE1_typ3_polyketide_synth"/>
</dbReference>
<organism evidence="5 6">
    <name type="scientific">Miscanthus lutarioriparius</name>
    <dbReference type="NCBI Taxonomy" id="422564"/>
    <lineage>
        <taxon>Eukaryota</taxon>
        <taxon>Viridiplantae</taxon>
        <taxon>Streptophyta</taxon>
        <taxon>Embryophyta</taxon>
        <taxon>Tracheophyta</taxon>
        <taxon>Spermatophyta</taxon>
        <taxon>Magnoliopsida</taxon>
        <taxon>Liliopsida</taxon>
        <taxon>Poales</taxon>
        <taxon>Poaceae</taxon>
        <taxon>PACMAD clade</taxon>
        <taxon>Panicoideae</taxon>
        <taxon>Andropogonodae</taxon>
        <taxon>Andropogoneae</taxon>
        <taxon>Saccharinae</taxon>
        <taxon>Miscanthus</taxon>
    </lineage>
</organism>
<dbReference type="SUPFAM" id="SSF53901">
    <property type="entry name" value="Thiolase-like"/>
    <property type="match status" value="2"/>
</dbReference>
<protein>
    <recommendedName>
        <fullName evidence="4">FAE domain-containing protein</fullName>
    </recommendedName>
</protein>
<gene>
    <name evidence="5" type="ORF">NCGR_LOCUS12359</name>
</gene>
<keyword evidence="3" id="KW-0472">Membrane</keyword>
<evidence type="ECO:0000256" key="1">
    <source>
        <dbReference type="ARBA" id="ARBA00023315"/>
    </source>
</evidence>
<keyword evidence="1" id="KW-0012">Acyltransferase</keyword>
<reference evidence="5" key="1">
    <citation type="submission" date="2020-10" db="EMBL/GenBank/DDBJ databases">
        <authorList>
            <person name="Han B."/>
            <person name="Lu T."/>
            <person name="Zhao Q."/>
            <person name="Huang X."/>
            <person name="Zhao Y."/>
        </authorList>
    </citation>
    <scope>NUCLEOTIDE SEQUENCE</scope>
</reference>
<keyword evidence="3" id="KW-0812">Transmembrane</keyword>
<dbReference type="InterPro" id="IPR016039">
    <property type="entry name" value="Thiolase-like"/>
</dbReference>
<name>A0A811N8X3_9POAL</name>
<dbReference type="Pfam" id="PF08392">
    <property type="entry name" value="FAE1_CUT1_RppA"/>
    <property type="match status" value="1"/>
</dbReference>
<dbReference type="PANTHER" id="PTHR31561">
    <property type="entry name" value="3-KETOACYL-COA SYNTHASE"/>
    <property type="match status" value="1"/>
</dbReference>
<dbReference type="EMBL" id="CAJGYO010000003">
    <property type="protein sequence ID" value="CAD6218486.1"/>
    <property type="molecule type" value="Genomic_DNA"/>
</dbReference>
<feature type="transmembrane region" description="Helical" evidence="3">
    <location>
        <begin position="12"/>
        <end position="33"/>
    </location>
</feature>
<dbReference type="GO" id="GO:0016747">
    <property type="term" value="F:acyltransferase activity, transferring groups other than amino-acyl groups"/>
    <property type="evidence" value="ECO:0007669"/>
    <property type="project" value="InterPro"/>
</dbReference>
<dbReference type="OrthoDB" id="329835at2759"/>
<dbReference type="GO" id="GO:0016020">
    <property type="term" value="C:membrane"/>
    <property type="evidence" value="ECO:0007669"/>
    <property type="project" value="InterPro"/>
</dbReference>
<keyword evidence="3" id="KW-1133">Transmembrane helix</keyword>
<dbReference type="GO" id="GO:0006633">
    <property type="term" value="P:fatty acid biosynthetic process"/>
    <property type="evidence" value="ECO:0007669"/>
    <property type="project" value="InterPro"/>
</dbReference>
<dbReference type="InterPro" id="IPR012392">
    <property type="entry name" value="3-ktacl-CoA_syn"/>
</dbReference>
<sequence>MDVEHKDHLLAAARRVLGAAVLLLCLLAELLVFAFRRHAALHLVPASAMLLLWRFNRRAAAAAADVGLVDFSCLRPPRRLRIPIPGLLEHLRLIGCFDDGSVEFMSRVIEGCGMGDETYFPPSLHYIPPSATHADAVAEARGMYLPTLDALFARTGVPPSAVGALVVNCSGFCPAPSLAALIAGHYRMRADVRTFNLSGMGCAAGVVGVDVARGVLSAHAAVRYALVVSAEIVTVGWYSGRDRCKLLLNCFFRTGCAAALLTSTSAISVPPNCKYRLVTLARTNRTADDRSYASAVREEDGEGITGFSIGRGLGGVARDLLRAHLLALGPAILPWHEKLRYAAALLLFRRGQRRFKKLQDDGDGNTDVPKPNFLTAASHFCLPSSGTPMIRRLAEGLGLGEREAEAALMTFHRFGNQSAASLWYQLAYHEATGAGPARRSGVAARHGERAEGQQRGVGAHQRRPRARGHGQWPLGRLHGPLPRRRILAALPICHCSAFRIV</sequence>
<dbReference type="Gene3D" id="3.40.47.10">
    <property type="match status" value="1"/>
</dbReference>
<accession>A0A811N8X3</accession>